<evidence type="ECO:0000256" key="3">
    <source>
        <dbReference type="ARBA" id="ARBA00022723"/>
    </source>
</evidence>
<keyword evidence="5 7" id="KW-0012">Acyltransferase</keyword>
<dbReference type="PROSITE" id="PS00098">
    <property type="entry name" value="THIOLASE_1"/>
    <property type="match status" value="1"/>
</dbReference>
<dbReference type="GO" id="GO:0046872">
    <property type="term" value="F:metal ion binding"/>
    <property type="evidence" value="ECO:0007669"/>
    <property type="project" value="UniProtKB-KW"/>
</dbReference>
<evidence type="ECO:0000259" key="9">
    <source>
        <dbReference type="Pfam" id="PF02803"/>
    </source>
</evidence>
<name>W4GBZ5_APHAT</name>
<feature type="active site" description="Proton acceptor" evidence="6">
    <location>
        <position position="390"/>
    </location>
</feature>
<evidence type="ECO:0000256" key="2">
    <source>
        <dbReference type="ARBA" id="ARBA00022679"/>
    </source>
</evidence>
<dbReference type="STRING" id="112090.W4GBZ5"/>
<dbReference type="FunFam" id="3.40.47.10:FF:000007">
    <property type="entry name" value="acetyl-CoA acetyltransferase, mitochondrial"/>
    <property type="match status" value="1"/>
</dbReference>
<evidence type="ECO:0000256" key="4">
    <source>
        <dbReference type="ARBA" id="ARBA00022958"/>
    </source>
</evidence>
<accession>W4GBZ5</accession>
<dbReference type="RefSeq" id="XP_009834114.1">
    <property type="nucleotide sequence ID" value="XM_009835812.1"/>
</dbReference>
<organism evidence="10">
    <name type="scientific">Aphanomyces astaci</name>
    <name type="common">Crayfish plague agent</name>
    <dbReference type="NCBI Taxonomy" id="112090"/>
    <lineage>
        <taxon>Eukaryota</taxon>
        <taxon>Sar</taxon>
        <taxon>Stramenopiles</taxon>
        <taxon>Oomycota</taxon>
        <taxon>Saprolegniomycetes</taxon>
        <taxon>Saprolegniales</taxon>
        <taxon>Verrucalvaceae</taxon>
        <taxon>Aphanomyces</taxon>
    </lineage>
</organism>
<dbReference type="SUPFAM" id="SSF53901">
    <property type="entry name" value="Thiolase-like"/>
    <property type="match status" value="2"/>
</dbReference>
<dbReference type="GO" id="GO:0005739">
    <property type="term" value="C:mitochondrion"/>
    <property type="evidence" value="ECO:0007669"/>
    <property type="project" value="TreeGrafter"/>
</dbReference>
<feature type="active site" description="Proton acceptor" evidence="6">
    <location>
        <position position="360"/>
    </location>
</feature>
<dbReference type="GO" id="GO:0003985">
    <property type="term" value="F:acetyl-CoA C-acetyltransferase activity"/>
    <property type="evidence" value="ECO:0007669"/>
    <property type="project" value="TreeGrafter"/>
</dbReference>
<protein>
    <recommendedName>
        <fullName evidence="11">Acetyl-CoA acetyltransferase</fullName>
    </recommendedName>
</protein>
<dbReference type="NCBIfam" id="TIGR01930">
    <property type="entry name" value="AcCoA-C-Actrans"/>
    <property type="match status" value="1"/>
</dbReference>
<dbReference type="VEuPathDB" id="FungiDB:H257_09568"/>
<dbReference type="AlphaFoldDB" id="W4GBZ5"/>
<dbReference type="Pfam" id="PF02803">
    <property type="entry name" value="Thiolase_C"/>
    <property type="match status" value="1"/>
</dbReference>
<dbReference type="InterPro" id="IPR020616">
    <property type="entry name" value="Thiolase_N"/>
</dbReference>
<dbReference type="Gene3D" id="3.40.47.10">
    <property type="match status" value="1"/>
</dbReference>
<dbReference type="InterPro" id="IPR002155">
    <property type="entry name" value="Thiolase"/>
</dbReference>
<dbReference type="PANTHER" id="PTHR18919">
    <property type="entry name" value="ACETYL-COA C-ACYLTRANSFERASE"/>
    <property type="match status" value="1"/>
</dbReference>
<feature type="domain" description="Thiolase N-terminal" evidence="8">
    <location>
        <begin position="13"/>
        <end position="273"/>
    </location>
</feature>
<feature type="active site" description="Acyl-thioester intermediate" evidence="6">
    <location>
        <position position="97"/>
    </location>
</feature>
<dbReference type="EMBL" id="KI913136">
    <property type="protein sequence ID" value="ETV76569.1"/>
    <property type="molecule type" value="Genomic_DNA"/>
</dbReference>
<dbReference type="InterPro" id="IPR020615">
    <property type="entry name" value="Thiolase_acyl_enz_int_AS"/>
</dbReference>
<dbReference type="InterPro" id="IPR016039">
    <property type="entry name" value="Thiolase-like"/>
</dbReference>
<dbReference type="PIRSF" id="PIRSF000429">
    <property type="entry name" value="Ac-CoA_Ac_transf"/>
    <property type="match status" value="1"/>
</dbReference>
<keyword evidence="2 7" id="KW-0808">Transferase</keyword>
<dbReference type="PANTHER" id="PTHR18919:SF156">
    <property type="entry name" value="ACETYL-COA ACETYLTRANSFERASE, MITOCHONDRIAL"/>
    <property type="match status" value="1"/>
</dbReference>
<dbReference type="GO" id="GO:0006635">
    <property type="term" value="P:fatty acid beta-oxidation"/>
    <property type="evidence" value="ECO:0007669"/>
    <property type="project" value="TreeGrafter"/>
</dbReference>
<evidence type="ECO:0000259" key="8">
    <source>
        <dbReference type="Pfam" id="PF00108"/>
    </source>
</evidence>
<evidence type="ECO:0000256" key="5">
    <source>
        <dbReference type="ARBA" id="ARBA00023315"/>
    </source>
</evidence>
<gene>
    <name evidence="10" type="ORF">H257_09568</name>
</gene>
<keyword evidence="4" id="KW-0630">Potassium</keyword>
<dbReference type="GeneID" id="20811564"/>
<dbReference type="InterPro" id="IPR020613">
    <property type="entry name" value="Thiolase_CS"/>
</dbReference>
<dbReference type="OrthoDB" id="5404651at2759"/>
<proteinExistence type="inferred from homology"/>
<keyword evidence="3" id="KW-0479">Metal-binding</keyword>
<dbReference type="InterPro" id="IPR020617">
    <property type="entry name" value="Thiolase_C"/>
</dbReference>
<evidence type="ECO:0000256" key="7">
    <source>
        <dbReference type="RuleBase" id="RU003557"/>
    </source>
</evidence>
<dbReference type="PROSITE" id="PS00737">
    <property type="entry name" value="THIOLASE_2"/>
    <property type="match status" value="1"/>
</dbReference>
<evidence type="ECO:0000313" key="10">
    <source>
        <dbReference type="EMBL" id="ETV76569.1"/>
    </source>
</evidence>
<sequence>MTKRLKVHANREVCIVGISRTPIGSLQGSLASKSAVELGAIAIQSALERSGVSGDLVEEVFLGHVISGGTGQAPARQAALKAGLPNTVPCSAINKVCASGMKAVALASQAIMLGLRDIVIAGGMESMTNAPHMSNTLRGGARFGDVSFVDAIQRDGLNDAFDNVPMGNFAEATAAKFTLSRADQDGYAASSYHKAVTATEQGKFKAEIVPVPVVLKRGHAPSYIELDDEAFARSVSVETLGKLRPCFTPAASVTAGNASPISDGAAALVLVSREKAIELGLSIVAVVRGFDDAAHDPQWFTTAPSVAIPKALQRADLTVADVDFFEINEAFSAVALANTQLLHLDANKVNVYGGAVALGHPLGCSGARIIVTLCSVLAQENGRIGCAAVCNGGGGASAIVIERVPTSTPA</sequence>
<evidence type="ECO:0008006" key="11">
    <source>
        <dbReference type="Google" id="ProtNLM"/>
    </source>
</evidence>
<reference evidence="10" key="1">
    <citation type="submission" date="2013-12" db="EMBL/GenBank/DDBJ databases">
        <title>The Genome Sequence of Aphanomyces astaci APO3.</title>
        <authorList>
            <consortium name="The Broad Institute Genomics Platform"/>
            <person name="Russ C."/>
            <person name="Tyler B."/>
            <person name="van West P."/>
            <person name="Dieguez-Uribeondo J."/>
            <person name="Young S.K."/>
            <person name="Zeng Q."/>
            <person name="Gargeya S."/>
            <person name="Fitzgerald M."/>
            <person name="Abouelleil A."/>
            <person name="Alvarado L."/>
            <person name="Chapman S.B."/>
            <person name="Gainer-Dewar J."/>
            <person name="Goldberg J."/>
            <person name="Griggs A."/>
            <person name="Gujja S."/>
            <person name="Hansen M."/>
            <person name="Howarth C."/>
            <person name="Imamovic A."/>
            <person name="Ireland A."/>
            <person name="Larimer J."/>
            <person name="McCowan C."/>
            <person name="Murphy C."/>
            <person name="Pearson M."/>
            <person name="Poon T.W."/>
            <person name="Priest M."/>
            <person name="Roberts A."/>
            <person name="Saif S."/>
            <person name="Shea T."/>
            <person name="Sykes S."/>
            <person name="Wortman J."/>
            <person name="Nusbaum C."/>
            <person name="Birren B."/>
        </authorList>
    </citation>
    <scope>NUCLEOTIDE SEQUENCE [LARGE SCALE GENOMIC DNA]</scope>
    <source>
        <strain evidence="10">APO3</strain>
    </source>
</reference>
<comment type="similarity">
    <text evidence="1 7">Belongs to the thiolase-like superfamily. Thiolase family.</text>
</comment>
<feature type="domain" description="Thiolase C-terminal" evidence="9">
    <location>
        <begin position="282"/>
        <end position="403"/>
    </location>
</feature>
<dbReference type="CDD" id="cd00751">
    <property type="entry name" value="thiolase"/>
    <property type="match status" value="1"/>
</dbReference>
<evidence type="ECO:0000256" key="1">
    <source>
        <dbReference type="ARBA" id="ARBA00010982"/>
    </source>
</evidence>
<dbReference type="Pfam" id="PF00108">
    <property type="entry name" value="Thiolase_N"/>
    <property type="match status" value="1"/>
</dbReference>
<evidence type="ECO:0000256" key="6">
    <source>
        <dbReference type="PIRSR" id="PIRSR000429-1"/>
    </source>
</evidence>